<comment type="subcellular location">
    <subcellularLocation>
        <location evidence="1">Nucleus</location>
        <location evidence="1">Nucleolus</location>
    </subcellularLocation>
</comment>
<dbReference type="InterPro" id="IPR041174">
    <property type="entry name" value="KRR1-like_KH1"/>
</dbReference>
<keyword evidence="7" id="KW-0687">Ribonucleoprotein</keyword>
<evidence type="ECO:0000313" key="12">
    <source>
        <dbReference type="RefSeq" id="XP_008218353.1"/>
    </source>
</evidence>
<comment type="similarity">
    <text evidence="2">Belongs to the KRR1 family.</text>
</comment>
<evidence type="ECO:0000256" key="3">
    <source>
        <dbReference type="ARBA" id="ARBA00022517"/>
    </source>
</evidence>
<dbReference type="InterPro" id="IPR036612">
    <property type="entry name" value="KH_dom_type_1_sf"/>
</dbReference>
<reference evidence="11" key="1">
    <citation type="journal article" date="2012" name="Nat. Commun.">
        <title>The genome of Prunus mume.</title>
        <authorList>
            <person name="Zhang Q."/>
            <person name="Chen W."/>
            <person name="Sun L."/>
            <person name="Zhao F."/>
            <person name="Huang B."/>
            <person name="Yang W."/>
            <person name="Tao Y."/>
            <person name="Wang J."/>
            <person name="Yuan Z."/>
            <person name="Fan G."/>
            <person name="Xing Z."/>
            <person name="Han C."/>
            <person name="Pan H."/>
            <person name="Zhong X."/>
            <person name="Shi W."/>
            <person name="Liang X."/>
            <person name="Du D."/>
            <person name="Sun F."/>
            <person name="Xu Z."/>
            <person name="Hao R."/>
            <person name="Lv T."/>
            <person name="Lv Y."/>
            <person name="Zheng Z."/>
            <person name="Sun M."/>
            <person name="Luo L."/>
            <person name="Cai M."/>
            <person name="Gao Y."/>
            <person name="Wang J."/>
            <person name="Yin Y."/>
            <person name="Xu X."/>
            <person name="Cheng T."/>
            <person name="Wang J."/>
        </authorList>
    </citation>
    <scope>NUCLEOTIDE SEQUENCE [LARGE SCALE GENOMIC DNA]</scope>
</reference>
<keyword evidence="5" id="KW-0694">RNA-binding</keyword>
<dbReference type="Gene3D" id="3.30.1370.10">
    <property type="entry name" value="K Homology domain, type 1"/>
    <property type="match status" value="2"/>
</dbReference>
<organism evidence="11 12">
    <name type="scientific">Prunus mume</name>
    <name type="common">Japanese apricot</name>
    <name type="synonym">Armeniaca mume</name>
    <dbReference type="NCBI Taxonomy" id="102107"/>
    <lineage>
        <taxon>Eukaryota</taxon>
        <taxon>Viridiplantae</taxon>
        <taxon>Streptophyta</taxon>
        <taxon>Embryophyta</taxon>
        <taxon>Tracheophyta</taxon>
        <taxon>Spermatophyta</taxon>
        <taxon>Magnoliopsida</taxon>
        <taxon>eudicotyledons</taxon>
        <taxon>Gunneridae</taxon>
        <taxon>Pentapetalae</taxon>
        <taxon>rosids</taxon>
        <taxon>fabids</taxon>
        <taxon>Rosales</taxon>
        <taxon>Rosaceae</taxon>
        <taxon>Amygdaloideae</taxon>
        <taxon>Amygdaleae</taxon>
        <taxon>Prunus</taxon>
    </lineage>
</organism>
<dbReference type="GeneID" id="103318714"/>
<proteinExistence type="inferred from homology"/>
<keyword evidence="6" id="KW-0539">Nucleus</keyword>
<feature type="domain" description="KRR1 small subunit processome component second KH" evidence="10">
    <location>
        <begin position="128"/>
        <end position="196"/>
    </location>
</feature>
<name>A0ABM0N222_PRUMU</name>
<evidence type="ECO:0000256" key="7">
    <source>
        <dbReference type="ARBA" id="ARBA00023274"/>
    </source>
</evidence>
<reference evidence="12" key="2">
    <citation type="submission" date="2025-08" db="UniProtKB">
        <authorList>
            <consortium name="RefSeq"/>
        </authorList>
    </citation>
    <scope>IDENTIFICATION</scope>
</reference>
<evidence type="ECO:0000313" key="11">
    <source>
        <dbReference type="Proteomes" id="UP000694861"/>
    </source>
</evidence>
<keyword evidence="11" id="KW-1185">Reference proteome</keyword>
<protein>
    <recommendedName>
        <fullName evidence="8">KRR-R motif-containing protein 1</fullName>
    </recommendedName>
</protein>
<accession>A0ABM0N222</accession>
<evidence type="ECO:0000256" key="5">
    <source>
        <dbReference type="ARBA" id="ARBA00022884"/>
    </source>
</evidence>
<dbReference type="PANTHER" id="PTHR12581">
    <property type="entry name" value="HIV-1 REV BINDING PROTEIN 2, 3"/>
    <property type="match status" value="1"/>
</dbReference>
<dbReference type="Proteomes" id="UP000694861">
    <property type="component" value="Linkage group LG1"/>
</dbReference>
<dbReference type="RefSeq" id="XP_008218353.1">
    <property type="nucleotide sequence ID" value="XM_008220131.2"/>
</dbReference>
<dbReference type="InterPro" id="IPR048548">
    <property type="entry name" value="KRR1-like_KH2"/>
</dbReference>
<evidence type="ECO:0000259" key="9">
    <source>
        <dbReference type="Pfam" id="PF17903"/>
    </source>
</evidence>
<dbReference type="InterPro" id="IPR024166">
    <property type="entry name" value="rRNA_assembly_KRR1"/>
</dbReference>
<gene>
    <name evidence="12" type="primary">LOC103318714</name>
</gene>
<dbReference type="Pfam" id="PF17903">
    <property type="entry name" value="KH_KRR1_1st"/>
    <property type="match status" value="1"/>
</dbReference>
<evidence type="ECO:0000256" key="8">
    <source>
        <dbReference type="ARBA" id="ARBA00032993"/>
    </source>
</evidence>
<evidence type="ECO:0000256" key="4">
    <source>
        <dbReference type="ARBA" id="ARBA00022552"/>
    </source>
</evidence>
<evidence type="ECO:0000256" key="1">
    <source>
        <dbReference type="ARBA" id="ARBA00004604"/>
    </source>
</evidence>
<dbReference type="PANTHER" id="PTHR12581:SF0">
    <property type="entry name" value="KRR1 SMALL SUBUNIT PROCESSOME COMPONENT HOMOLOG"/>
    <property type="match status" value="1"/>
</dbReference>
<keyword evidence="4" id="KW-0698">rRNA processing</keyword>
<sequence>MTNKVNMEEIIAYNMKAKSYCPYDLSVLCMPINICRAKDLQEAWPVLKSALEEYGISCALDVDEYFITFTTTKAKDSYAILDSRYLIRLLSAGVPPLRAVKVLNGMPCYLVYTGYVFDGLCKKFDIKRDKYVSRKKLLMSLPVQELEKLTCCNIYLCPVDDMVAVMGPIRGMKLVRKIVEDCIVHNIPPAPRVRRLANYIQAIKGVEALRL</sequence>
<dbReference type="Pfam" id="PF21800">
    <property type="entry name" value="KH_KRR1_2nd"/>
    <property type="match status" value="1"/>
</dbReference>
<feature type="domain" description="KRR1 small subunit processome component first KH" evidence="9">
    <location>
        <begin position="36"/>
        <end position="104"/>
    </location>
</feature>
<evidence type="ECO:0000259" key="10">
    <source>
        <dbReference type="Pfam" id="PF21800"/>
    </source>
</evidence>
<keyword evidence="3" id="KW-0690">Ribosome biogenesis</keyword>
<evidence type="ECO:0000256" key="2">
    <source>
        <dbReference type="ARBA" id="ARBA00009344"/>
    </source>
</evidence>
<evidence type="ECO:0000256" key="6">
    <source>
        <dbReference type="ARBA" id="ARBA00023242"/>
    </source>
</evidence>